<proteinExistence type="predicted"/>
<feature type="transmembrane region" description="Helical" evidence="2">
    <location>
        <begin position="14"/>
        <end position="36"/>
    </location>
</feature>
<dbReference type="Pfam" id="PF12966">
    <property type="entry name" value="AtpR"/>
    <property type="match status" value="1"/>
</dbReference>
<dbReference type="Proteomes" id="UP001138768">
    <property type="component" value="Unassembled WGS sequence"/>
</dbReference>
<keyword evidence="4" id="KW-1185">Reference proteome</keyword>
<sequence length="118" mass="12728">MNTSWWLAPWSSDLSLSVVALLGGLVVGWAFFYGLLRTVRALPSSEHPVRLLALSLVMRLALLAGAGWLLLQVGGGWVQILLALAGVMLMRLLILRRSLPSTSPPTQPVSEPARSTRG</sequence>
<dbReference type="RefSeq" id="WP_200244503.1">
    <property type="nucleotide sequence ID" value="NZ_NRRY01000019.1"/>
</dbReference>
<feature type="transmembrane region" description="Helical" evidence="2">
    <location>
        <begin position="77"/>
        <end position="94"/>
    </location>
</feature>
<reference evidence="3 4" key="1">
    <citation type="journal article" date="2020" name="Microorganisms">
        <title>Osmotic Adaptation and Compatible Solute Biosynthesis of Phototrophic Bacteria as Revealed from Genome Analyses.</title>
        <authorList>
            <person name="Imhoff J.F."/>
            <person name="Rahn T."/>
            <person name="Kunzel S."/>
            <person name="Keller A."/>
            <person name="Neulinger S.C."/>
        </authorList>
    </citation>
    <scope>NUCLEOTIDE SEQUENCE [LARGE SCALE GENOMIC DNA]</scope>
    <source>
        <strain evidence="3 4">DSM 25653</strain>
    </source>
</reference>
<evidence type="ECO:0008006" key="5">
    <source>
        <dbReference type="Google" id="ProtNLM"/>
    </source>
</evidence>
<gene>
    <name evidence="3" type="ORF">CKO42_12740</name>
</gene>
<feature type="region of interest" description="Disordered" evidence="1">
    <location>
        <begin position="99"/>
        <end position="118"/>
    </location>
</feature>
<organism evidence="3 4">
    <name type="scientific">Lamprobacter modestohalophilus</name>
    <dbReference type="NCBI Taxonomy" id="1064514"/>
    <lineage>
        <taxon>Bacteria</taxon>
        <taxon>Pseudomonadati</taxon>
        <taxon>Pseudomonadota</taxon>
        <taxon>Gammaproteobacteria</taxon>
        <taxon>Chromatiales</taxon>
        <taxon>Chromatiaceae</taxon>
        <taxon>Lamprobacter</taxon>
    </lineage>
</organism>
<dbReference type="AlphaFoldDB" id="A0A9X0W928"/>
<feature type="transmembrane region" description="Helical" evidence="2">
    <location>
        <begin position="48"/>
        <end position="71"/>
    </location>
</feature>
<name>A0A9X0W928_9GAMM</name>
<keyword evidence="2" id="KW-1133">Transmembrane helix</keyword>
<dbReference type="EMBL" id="NRRY01000019">
    <property type="protein sequence ID" value="MBK1619287.1"/>
    <property type="molecule type" value="Genomic_DNA"/>
</dbReference>
<evidence type="ECO:0000256" key="2">
    <source>
        <dbReference type="SAM" id="Phobius"/>
    </source>
</evidence>
<evidence type="ECO:0000313" key="3">
    <source>
        <dbReference type="EMBL" id="MBK1619287.1"/>
    </source>
</evidence>
<accession>A0A9X0W928</accession>
<keyword evidence="2" id="KW-0472">Membrane</keyword>
<protein>
    <recommendedName>
        <fullName evidence="5">ATP synthase subunit I</fullName>
    </recommendedName>
</protein>
<evidence type="ECO:0000313" key="4">
    <source>
        <dbReference type="Proteomes" id="UP001138768"/>
    </source>
</evidence>
<evidence type="ECO:0000256" key="1">
    <source>
        <dbReference type="SAM" id="MobiDB-lite"/>
    </source>
</evidence>
<dbReference type="InterPro" id="IPR017581">
    <property type="entry name" value="AtpR-like"/>
</dbReference>
<keyword evidence="2" id="KW-0812">Transmembrane</keyword>
<comment type="caution">
    <text evidence="3">The sequence shown here is derived from an EMBL/GenBank/DDBJ whole genome shotgun (WGS) entry which is preliminary data.</text>
</comment>